<dbReference type="PANTHER" id="PTHR39173:SF1">
    <property type="entry name" value="ACETYLTRANSFERASE"/>
    <property type="match status" value="1"/>
</dbReference>
<proteinExistence type="predicted"/>
<keyword evidence="2" id="KW-0808">Transferase</keyword>
<protein>
    <submittedName>
        <fullName evidence="2">GNAT family acetyltransferase</fullName>
    </submittedName>
</protein>
<evidence type="ECO:0000259" key="1">
    <source>
        <dbReference type="PROSITE" id="PS51186"/>
    </source>
</evidence>
<evidence type="ECO:0000313" key="3">
    <source>
        <dbReference type="Proteomes" id="UP000260773"/>
    </source>
</evidence>
<dbReference type="GeneID" id="66467649"/>
<dbReference type="InterPro" id="IPR000182">
    <property type="entry name" value="GNAT_dom"/>
</dbReference>
<dbReference type="Pfam" id="PF00583">
    <property type="entry name" value="Acetyltransf_1"/>
    <property type="match status" value="1"/>
</dbReference>
<dbReference type="RefSeq" id="WP_117528507.1">
    <property type="nucleotide sequence ID" value="NZ_JAQDKA010000012.1"/>
</dbReference>
<dbReference type="EMBL" id="QVEP01000022">
    <property type="protein sequence ID" value="RGB79640.1"/>
    <property type="molecule type" value="Genomic_DNA"/>
</dbReference>
<organism evidence="2 3">
    <name type="scientific">Coprococcus catus</name>
    <dbReference type="NCBI Taxonomy" id="116085"/>
    <lineage>
        <taxon>Bacteria</taxon>
        <taxon>Bacillati</taxon>
        <taxon>Bacillota</taxon>
        <taxon>Clostridia</taxon>
        <taxon>Lachnospirales</taxon>
        <taxon>Lachnospiraceae</taxon>
        <taxon>Coprococcus</taxon>
    </lineage>
</organism>
<evidence type="ECO:0000313" key="2">
    <source>
        <dbReference type="EMBL" id="RGB79640.1"/>
    </source>
</evidence>
<accession>A0A3E2TMS5</accession>
<feature type="domain" description="N-acetyltransferase" evidence="1">
    <location>
        <begin position="3"/>
        <end position="170"/>
    </location>
</feature>
<dbReference type="SUPFAM" id="SSF55729">
    <property type="entry name" value="Acyl-CoA N-acyltransferases (Nat)"/>
    <property type="match status" value="1"/>
</dbReference>
<dbReference type="Gene3D" id="3.40.630.30">
    <property type="match status" value="1"/>
</dbReference>
<sequence>MKLKLVKATNKYRNQIVDMLDEWNNSGEEIIPYVIGRLDYSDFDYYCNNLEVRDTSEGLVPDSTFFCLDEERNIVVGAVNIRHYLNEALLLNGGHIGDGVRPSERRKGIATKMISLALKECRKLGINKVLMVCDKGNIGSAKSIENNGGILENEVVVDGVVEQRYWIDLDKVRSVE</sequence>
<dbReference type="PROSITE" id="PS51186">
    <property type="entry name" value="GNAT"/>
    <property type="match status" value="1"/>
</dbReference>
<name>A0A3E2TMS5_9FIRM</name>
<dbReference type="GO" id="GO:0016747">
    <property type="term" value="F:acyltransferase activity, transferring groups other than amino-acyl groups"/>
    <property type="evidence" value="ECO:0007669"/>
    <property type="project" value="InterPro"/>
</dbReference>
<dbReference type="PANTHER" id="PTHR39173">
    <property type="entry name" value="ACETYLTRANSFERASE"/>
    <property type="match status" value="1"/>
</dbReference>
<dbReference type="CDD" id="cd04301">
    <property type="entry name" value="NAT_SF"/>
    <property type="match status" value="1"/>
</dbReference>
<reference evidence="2 3" key="1">
    <citation type="submission" date="2018-08" db="EMBL/GenBank/DDBJ databases">
        <title>A genome reference for cultivated species of the human gut microbiota.</title>
        <authorList>
            <person name="Zou Y."/>
            <person name="Xue W."/>
            <person name="Luo G."/>
        </authorList>
    </citation>
    <scope>NUCLEOTIDE SEQUENCE [LARGE SCALE GENOMIC DNA]</scope>
    <source>
        <strain evidence="2 3">AF45-17</strain>
    </source>
</reference>
<dbReference type="AlphaFoldDB" id="A0A3E2TMS5"/>
<gene>
    <name evidence="2" type="ORF">DW070_09835</name>
</gene>
<comment type="caution">
    <text evidence="2">The sequence shown here is derived from an EMBL/GenBank/DDBJ whole genome shotgun (WGS) entry which is preliminary data.</text>
</comment>
<dbReference type="InterPro" id="IPR016181">
    <property type="entry name" value="Acyl_CoA_acyltransferase"/>
</dbReference>
<dbReference type="Proteomes" id="UP000260773">
    <property type="component" value="Unassembled WGS sequence"/>
</dbReference>